<keyword evidence="1" id="KW-0808">Transferase</keyword>
<organism evidence="1 2">
    <name type="scientific">Bacillus sonorensis L12</name>
    <dbReference type="NCBI Taxonomy" id="1274524"/>
    <lineage>
        <taxon>Bacteria</taxon>
        <taxon>Bacillati</taxon>
        <taxon>Bacillota</taxon>
        <taxon>Bacilli</taxon>
        <taxon>Bacillales</taxon>
        <taxon>Bacillaceae</taxon>
        <taxon>Bacillus</taxon>
    </lineage>
</organism>
<dbReference type="Gene3D" id="2.160.10.10">
    <property type="entry name" value="Hexapeptide repeat proteins"/>
    <property type="match status" value="1"/>
</dbReference>
<protein>
    <submittedName>
        <fullName evidence="1">Chloramphenicol O-acetyltransferase</fullName>
    </submittedName>
</protein>
<proteinExistence type="predicted"/>
<dbReference type="InterPro" id="IPR011004">
    <property type="entry name" value="Trimer_LpxA-like_sf"/>
</dbReference>
<dbReference type="PATRIC" id="fig|1274524.3.peg.4556"/>
<evidence type="ECO:0000313" key="1">
    <source>
        <dbReference type="EMBL" id="EME72802.1"/>
    </source>
</evidence>
<gene>
    <name evidence="1" type="ORF">BSONL12_21085</name>
</gene>
<dbReference type="STRING" id="1274524.BSONL12_21085"/>
<reference evidence="1 2" key="1">
    <citation type="journal article" date="2013" name="Genome Announc.">
        <title>Draft Whole-Genome Sequence of Bacillus sonorensis Strain L12, a Source of Nonribosomal Lipopeptides.</title>
        <authorList>
            <person name="Adimpong D.B."/>
            <person name="Sorensen K.I."/>
            <person name="Nielsen D.S."/>
            <person name="Thorsen L."/>
            <person name="Rasmussen T.B."/>
            <person name="Derkx P.M."/>
            <person name="Jespersen L."/>
        </authorList>
    </citation>
    <scope>NUCLEOTIDE SEQUENCE [LARGE SCALE GENOMIC DNA]</scope>
    <source>
        <strain evidence="1 2">L12</strain>
    </source>
</reference>
<dbReference type="eggNOG" id="COG0110">
    <property type="taxonomic scope" value="Bacteria"/>
</dbReference>
<dbReference type="Proteomes" id="UP000011907">
    <property type="component" value="Unassembled WGS sequence"/>
</dbReference>
<dbReference type="EMBL" id="AOFM01000014">
    <property type="protein sequence ID" value="EME72802.1"/>
    <property type="molecule type" value="Genomic_DNA"/>
</dbReference>
<dbReference type="SUPFAM" id="SSF51161">
    <property type="entry name" value="Trimeric LpxA-like enzymes"/>
    <property type="match status" value="1"/>
</dbReference>
<accession>M5PCD4</accession>
<dbReference type="AlphaFoldDB" id="M5PCD4"/>
<name>M5PCD4_9BACI</name>
<sequence length="67" mass="7643">MCLLKIVGGNPARQIKKRFSDENIEASPAIKWRNWDIGKINRHLDDIVKGDLNLSARDHTKRGGDLF</sequence>
<comment type="caution">
    <text evidence="1">The sequence shown here is derived from an EMBL/GenBank/DDBJ whole genome shotgun (WGS) entry which is preliminary data.</text>
</comment>
<dbReference type="GO" id="GO:0016740">
    <property type="term" value="F:transferase activity"/>
    <property type="evidence" value="ECO:0007669"/>
    <property type="project" value="UniProtKB-KW"/>
</dbReference>
<evidence type="ECO:0000313" key="2">
    <source>
        <dbReference type="Proteomes" id="UP000011907"/>
    </source>
</evidence>